<dbReference type="EMBL" id="SLWV01000007">
    <property type="protein sequence ID" value="TCO76897.1"/>
    <property type="molecule type" value="Genomic_DNA"/>
</dbReference>
<keyword evidence="3" id="KW-0902">Two-component regulatory system</keyword>
<dbReference type="GO" id="GO:0000156">
    <property type="term" value="F:phosphorelay response regulator activity"/>
    <property type="evidence" value="ECO:0007669"/>
    <property type="project" value="TreeGrafter"/>
</dbReference>
<sequence>MKNILIVDDEAEIVELLKVYLENHDFYVLEAYDGEKALSLLEKNRVDAMILDIMMPKMNGIELIKKIRRKSNIPVIFLSAKDEDIDKIYGLGLGADDYMTKPFNPLEVVARLKSLIRRIYHYNKDEGVMEKIHIGDLCLEEKNTQVYKKGEILDLTAMEYKLLQFLMKNSNRVFTKKQLYESIWEQNFIGDDNIIMVYISKLREKIEHDSKKPDYLKTIRGLGYRFEGNIQNEG</sequence>
<dbReference type="Pfam" id="PF00072">
    <property type="entry name" value="Response_reg"/>
    <property type="match status" value="1"/>
</dbReference>
<dbReference type="Gene3D" id="6.10.250.690">
    <property type="match status" value="1"/>
</dbReference>
<dbReference type="Proteomes" id="UP000294919">
    <property type="component" value="Unassembled WGS sequence"/>
</dbReference>
<dbReference type="SUPFAM" id="SSF52172">
    <property type="entry name" value="CheY-like"/>
    <property type="match status" value="1"/>
</dbReference>
<keyword evidence="13" id="KW-1185">Reference proteome</keyword>
<evidence type="ECO:0000256" key="2">
    <source>
        <dbReference type="ARBA" id="ARBA00022553"/>
    </source>
</evidence>
<evidence type="ECO:0000256" key="5">
    <source>
        <dbReference type="ARBA" id="ARBA00023125"/>
    </source>
</evidence>
<dbReference type="CDD" id="cd00383">
    <property type="entry name" value="trans_reg_C"/>
    <property type="match status" value="1"/>
</dbReference>
<dbReference type="AlphaFoldDB" id="A0A4R2KVP0"/>
<dbReference type="GO" id="GO:0000976">
    <property type="term" value="F:transcription cis-regulatory region binding"/>
    <property type="evidence" value="ECO:0007669"/>
    <property type="project" value="TreeGrafter"/>
</dbReference>
<name>A0A4R2KVP0_9FIRM</name>
<feature type="modified residue" description="4-aspartylphosphate" evidence="8">
    <location>
        <position position="52"/>
    </location>
</feature>
<dbReference type="PROSITE" id="PS50110">
    <property type="entry name" value="RESPONSE_REGULATORY"/>
    <property type="match status" value="1"/>
</dbReference>
<organism evidence="12 13">
    <name type="scientific">Marinisporobacter balticus</name>
    <dbReference type="NCBI Taxonomy" id="2018667"/>
    <lineage>
        <taxon>Bacteria</taxon>
        <taxon>Bacillati</taxon>
        <taxon>Bacillota</taxon>
        <taxon>Clostridia</taxon>
        <taxon>Peptostreptococcales</taxon>
        <taxon>Thermotaleaceae</taxon>
        <taxon>Marinisporobacter</taxon>
    </lineage>
</organism>
<feature type="DNA-binding region" description="OmpR/PhoB-type" evidence="9">
    <location>
        <begin position="129"/>
        <end position="228"/>
    </location>
</feature>
<evidence type="ECO:0000256" key="7">
    <source>
        <dbReference type="ARBA" id="ARBA00024867"/>
    </source>
</evidence>
<dbReference type="InterPro" id="IPR001867">
    <property type="entry name" value="OmpR/PhoB-type_DNA-bd"/>
</dbReference>
<dbReference type="FunFam" id="3.40.50.2300:FF:000001">
    <property type="entry name" value="DNA-binding response regulator PhoB"/>
    <property type="match status" value="1"/>
</dbReference>
<dbReference type="GO" id="GO:0005829">
    <property type="term" value="C:cytosol"/>
    <property type="evidence" value="ECO:0007669"/>
    <property type="project" value="TreeGrafter"/>
</dbReference>
<dbReference type="SMART" id="SM00448">
    <property type="entry name" value="REC"/>
    <property type="match status" value="1"/>
</dbReference>
<evidence type="ECO:0000256" key="4">
    <source>
        <dbReference type="ARBA" id="ARBA00023015"/>
    </source>
</evidence>
<evidence type="ECO:0000313" key="13">
    <source>
        <dbReference type="Proteomes" id="UP000294919"/>
    </source>
</evidence>
<dbReference type="InterPro" id="IPR011006">
    <property type="entry name" value="CheY-like_superfamily"/>
</dbReference>
<evidence type="ECO:0000256" key="3">
    <source>
        <dbReference type="ARBA" id="ARBA00023012"/>
    </source>
</evidence>
<evidence type="ECO:0000256" key="8">
    <source>
        <dbReference type="PROSITE-ProRule" id="PRU00169"/>
    </source>
</evidence>
<dbReference type="OrthoDB" id="9790442at2"/>
<dbReference type="SUPFAM" id="SSF46894">
    <property type="entry name" value="C-terminal effector domain of the bipartite response regulators"/>
    <property type="match status" value="1"/>
</dbReference>
<evidence type="ECO:0000256" key="1">
    <source>
        <dbReference type="ARBA" id="ARBA00018672"/>
    </source>
</evidence>
<evidence type="ECO:0000259" key="10">
    <source>
        <dbReference type="PROSITE" id="PS50110"/>
    </source>
</evidence>
<reference evidence="12 13" key="1">
    <citation type="submission" date="2019-03" db="EMBL/GenBank/DDBJ databases">
        <title>Genomic Encyclopedia of Type Strains, Phase IV (KMG-IV): sequencing the most valuable type-strain genomes for metagenomic binning, comparative biology and taxonomic classification.</title>
        <authorList>
            <person name="Goeker M."/>
        </authorList>
    </citation>
    <scope>NUCLEOTIDE SEQUENCE [LARGE SCALE GENOMIC DNA]</scope>
    <source>
        <strain evidence="12 13">DSM 102940</strain>
    </source>
</reference>
<evidence type="ECO:0000259" key="11">
    <source>
        <dbReference type="PROSITE" id="PS51755"/>
    </source>
</evidence>
<dbReference type="CDD" id="cd17574">
    <property type="entry name" value="REC_OmpR"/>
    <property type="match status" value="1"/>
</dbReference>
<dbReference type="PANTHER" id="PTHR48111">
    <property type="entry name" value="REGULATOR OF RPOS"/>
    <property type="match status" value="1"/>
</dbReference>
<keyword evidence="2 8" id="KW-0597">Phosphoprotein</keyword>
<dbReference type="Gene3D" id="1.10.10.10">
    <property type="entry name" value="Winged helix-like DNA-binding domain superfamily/Winged helix DNA-binding domain"/>
    <property type="match status" value="1"/>
</dbReference>
<dbReference type="Pfam" id="PF00486">
    <property type="entry name" value="Trans_reg_C"/>
    <property type="match status" value="1"/>
</dbReference>
<evidence type="ECO:0000256" key="9">
    <source>
        <dbReference type="PROSITE-ProRule" id="PRU01091"/>
    </source>
</evidence>
<evidence type="ECO:0000256" key="6">
    <source>
        <dbReference type="ARBA" id="ARBA00023163"/>
    </source>
</evidence>
<accession>A0A4R2KVP0</accession>
<dbReference type="GO" id="GO:0032993">
    <property type="term" value="C:protein-DNA complex"/>
    <property type="evidence" value="ECO:0007669"/>
    <property type="project" value="TreeGrafter"/>
</dbReference>
<dbReference type="InterPro" id="IPR039420">
    <property type="entry name" value="WalR-like"/>
</dbReference>
<keyword evidence="4" id="KW-0805">Transcription regulation</keyword>
<evidence type="ECO:0000313" key="12">
    <source>
        <dbReference type="EMBL" id="TCO76897.1"/>
    </source>
</evidence>
<dbReference type="InterPro" id="IPR016032">
    <property type="entry name" value="Sig_transdc_resp-reg_C-effctor"/>
</dbReference>
<feature type="domain" description="OmpR/PhoB-type" evidence="11">
    <location>
        <begin position="129"/>
        <end position="228"/>
    </location>
</feature>
<dbReference type="GO" id="GO:0006355">
    <property type="term" value="P:regulation of DNA-templated transcription"/>
    <property type="evidence" value="ECO:0007669"/>
    <property type="project" value="InterPro"/>
</dbReference>
<dbReference type="InterPro" id="IPR036388">
    <property type="entry name" value="WH-like_DNA-bd_sf"/>
</dbReference>
<dbReference type="SMART" id="SM00862">
    <property type="entry name" value="Trans_reg_C"/>
    <property type="match status" value="1"/>
</dbReference>
<dbReference type="PANTHER" id="PTHR48111:SF40">
    <property type="entry name" value="PHOSPHATE REGULON TRANSCRIPTIONAL REGULATORY PROTEIN PHOB"/>
    <property type="match status" value="1"/>
</dbReference>
<comment type="caution">
    <text evidence="12">The sequence shown here is derived from an EMBL/GenBank/DDBJ whole genome shotgun (WGS) entry which is preliminary data.</text>
</comment>
<gene>
    <name evidence="12" type="ORF">EV214_10754</name>
</gene>
<keyword evidence="6" id="KW-0804">Transcription</keyword>
<dbReference type="PROSITE" id="PS51755">
    <property type="entry name" value="OMPR_PHOB"/>
    <property type="match status" value="1"/>
</dbReference>
<feature type="domain" description="Response regulatory" evidence="10">
    <location>
        <begin position="3"/>
        <end position="116"/>
    </location>
</feature>
<proteinExistence type="predicted"/>
<protein>
    <recommendedName>
        <fullName evidence="1">Stage 0 sporulation protein A homolog</fullName>
    </recommendedName>
</protein>
<dbReference type="RefSeq" id="WP_132244187.1">
    <property type="nucleotide sequence ID" value="NZ_SLWV01000007.1"/>
</dbReference>
<dbReference type="FunFam" id="1.10.10.10:FF:000018">
    <property type="entry name" value="DNA-binding response regulator ResD"/>
    <property type="match status" value="1"/>
</dbReference>
<dbReference type="InterPro" id="IPR001789">
    <property type="entry name" value="Sig_transdc_resp-reg_receiver"/>
</dbReference>
<dbReference type="Gene3D" id="3.40.50.2300">
    <property type="match status" value="1"/>
</dbReference>
<comment type="function">
    <text evidence="7">May play the central regulatory role in sporulation. It may be an element of the effector pathway responsible for the activation of sporulation genes in response to nutritional stress. Spo0A may act in concert with spo0H (a sigma factor) to control the expression of some genes that are critical to the sporulation process.</text>
</comment>
<keyword evidence="5 9" id="KW-0238">DNA-binding</keyword>